<sequence>MATTIPLDLLYATSSDEFYPPTNALDPDETTFWTTTGLYPQELVVKFKNPAQIVRVTTITGKVRSVTLFAATDVECTQWVEIDSFNLPAQPIKQQETHQLSLKNATYGVKLVINQGWGPFTALYLLKIEGVTVHENA</sequence>
<dbReference type="AlphaFoldDB" id="A2DK05"/>
<gene>
    <name evidence="1" type="ORF">TVAG_214010</name>
</gene>
<evidence type="ECO:0000313" key="1">
    <source>
        <dbReference type="EMBL" id="EAY19176.1"/>
    </source>
</evidence>
<dbReference type="STRING" id="5722.A2DK05"/>
<dbReference type="PANTHER" id="PTHR33906">
    <property type="entry name" value="INTRAFLAGELLAR TRANSPORT PROTEIN 25 HOMOLOG"/>
    <property type="match status" value="1"/>
</dbReference>
<reference evidence="1" key="1">
    <citation type="submission" date="2006-10" db="EMBL/GenBank/DDBJ databases">
        <authorList>
            <person name="Amadeo P."/>
            <person name="Zhao Q."/>
            <person name="Wortman J."/>
            <person name="Fraser-Liggett C."/>
            <person name="Carlton J."/>
        </authorList>
    </citation>
    <scope>NUCLEOTIDE SEQUENCE</scope>
    <source>
        <strain evidence="1">G3</strain>
    </source>
</reference>
<dbReference type="InterPro" id="IPR008979">
    <property type="entry name" value="Galactose-bd-like_sf"/>
</dbReference>
<dbReference type="GO" id="GO:0042073">
    <property type="term" value="P:intraciliary transport"/>
    <property type="evidence" value="ECO:0007669"/>
    <property type="project" value="InterPro"/>
</dbReference>
<proteinExistence type="predicted"/>
<name>A2DK05_TRIV3</name>
<dbReference type="InterPro" id="IPR033558">
    <property type="entry name" value="IFT25"/>
</dbReference>
<dbReference type="VEuPathDB" id="TrichDB:TVAG_214010"/>
<dbReference type="GO" id="GO:0030992">
    <property type="term" value="C:intraciliary transport particle B"/>
    <property type="evidence" value="ECO:0000318"/>
    <property type="project" value="GO_Central"/>
</dbReference>
<dbReference type="EMBL" id="DS113210">
    <property type="protein sequence ID" value="EAY19176.1"/>
    <property type="molecule type" value="Genomic_DNA"/>
</dbReference>
<dbReference type="SMR" id="A2DK05"/>
<evidence type="ECO:0000313" key="2">
    <source>
        <dbReference type="Proteomes" id="UP000001542"/>
    </source>
</evidence>
<dbReference type="OrthoDB" id="271080at2759"/>
<organism evidence="1 2">
    <name type="scientific">Trichomonas vaginalis (strain ATCC PRA-98 / G3)</name>
    <dbReference type="NCBI Taxonomy" id="412133"/>
    <lineage>
        <taxon>Eukaryota</taxon>
        <taxon>Metamonada</taxon>
        <taxon>Parabasalia</taxon>
        <taxon>Trichomonadida</taxon>
        <taxon>Trichomonadidae</taxon>
        <taxon>Trichomonas</taxon>
    </lineage>
</organism>
<dbReference type="KEGG" id="tva:5464696"/>
<reference evidence="1" key="2">
    <citation type="journal article" date="2007" name="Science">
        <title>Draft genome sequence of the sexually transmitted pathogen Trichomonas vaginalis.</title>
        <authorList>
            <person name="Carlton J.M."/>
            <person name="Hirt R.P."/>
            <person name="Silva J.C."/>
            <person name="Delcher A.L."/>
            <person name="Schatz M."/>
            <person name="Zhao Q."/>
            <person name="Wortman J.R."/>
            <person name="Bidwell S.L."/>
            <person name="Alsmark U.C.M."/>
            <person name="Besteiro S."/>
            <person name="Sicheritz-Ponten T."/>
            <person name="Noel C.J."/>
            <person name="Dacks J.B."/>
            <person name="Foster P.G."/>
            <person name="Simillion C."/>
            <person name="Van de Peer Y."/>
            <person name="Miranda-Saavedra D."/>
            <person name="Barton G.J."/>
            <person name="Westrop G.D."/>
            <person name="Mueller S."/>
            <person name="Dessi D."/>
            <person name="Fiori P.L."/>
            <person name="Ren Q."/>
            <person name="Paulsen I."/>
            <person name="Zhang H."/>
            <person name="Bastida-Corcuera F.D."/>
            <person name="Simoes-Barbosa A."/>
            <person name="Brown M.T."/>
            <person name="Hayes R.D."/>
            <person name="Mukherjee M."/>
            <person name="Okumura C.Y."/>
            <person name="Schneider R."/>
            <person name="Smith A.J."/>
            <person name="Vanacova S."/>
            <person name="Villalvazo M."/>
            <person name="Haas B.J."/>
            <person name="Pertea M."/>
            <person name="Feldblyum T.V."/>
            <person name="Utterback T.R."/>
            <person name="Shu C.L."/>
            <person name="Osoegawa K."/>
            <person name="de Jong P.J."/>
            <person name="Hrdy I."/>
            <person name="Horvathova L."/>
            <person name="Zubacova Z."/>
            <person name="Dolezal P."/>
            <person name="Malik S.B."/>
            <person name="Logsdon J.M. Jr."/>
            <person name="Henze K."/>
            <person name="Gupta A."/>
            <person name="Wang C.C."/>
            <person name="Dunne R.L."/>
            <person name="Upcroft J.A."/>
            <person name="Upcroft P."/>
            <person name="White O."/>
            <person name="Salzberg S.L."/>
            <person name="Tang P."/>
            <person name="Chiu C.-H."/>
            <person name="Lee Y.-S."/>
            <person name="Embley T.M."/>
            <person name="Coombs G.H."/>
            <person name="Mottram J.C."/>
            <person name="Tachezy J."/>
            <person name="Fraser-Liggett C.M."/>
            <person name="Johnson P.J."/>
        </authorList>
    </citation>
    <scope>NUCLEOTIDE SEQUENCE [LARGE SCALE GENOMIC DNA]</scope>
    <source>
        <strain evidence="1">G3</strain>
    </source>
</reference>
<accession>A2DK05</accession>
<dbReference type="VEuPathDB" id="TrichDB:TVAGG3_0169300"/>
<keyword evidence="2" id="KW-1185">Reference proteome</keyword>
<dbReference type="FunFam" id="2.60.120.260:FF:000334">
    <property type="entry name" value="LOC51668 protein, putative"/>
    <property type="match status" value="1"/>
</dbReference>
<dbReference type="GO" id="GO:0005929">
    <property type="term" value="C:cilium"/>
    <property type="evidence" value="ECO:0000318"/>
    <property type="project" value="GO_Central"/>
</dbReference>
<dbReference type="Proteomes" id="UP000001542">
    <property type="component" value="Unassembled WGS sequence"/>
</dbReference>
<dbReference type="SUPFAM" id="SSF49785">
    <property type="entry name" value="Galactose-binding domain-like"/>
    <property type="match status" value="1"/>
</dbReference>
<dbReference type="InParanoid" id="A2DK05"/>
<protein>
    <submittedName>
        <fullName evidence="1">LOC51668 protein, putative</fullName>
    </submittedName>
</protein>
<dbReference type="RefSeq" id="XP_001580162.1">
    <property type="nucleotide sequence ID" value="XM_001580112.1"/>
</dbReference>
<dbReference type="PANTHER" id="PTHR33906:SF1">
    <property type="entry name" value="INTRAFLAGELLAR TRANSPORT PROTEIN 25 HOMOLOG"/>
    <property type="match status" value="1"/>
</dbReference>
<dbReference type="eggNOG" id="ENOG502S2ND">
    <property type="taxonomic scope" value="Eukaryota"/>
</dbReference>
<dbReference type="Gene3D" id="2.60.120.260">
    <property type="entry name" value="Galactose-binding domain-like"/>
    <property type="match status" value="1"/>
</dbReference>